<dbReference type="InterPro" id="IPR004154">
    <property type="entry name" value="Anticodon-bd"/>
</dbReference>
<dbReference type="PANTHER" id="PTHR43707">
    <property type="entry name" value="HISTIDYL-TRNA SYNTHETASE"/>
    <property type="match status" value="1"/>
</dbReference>
<dbReference type="CDD" id="cd00773">
    <property type="entry name" value="HisRS-like_core"/>
    <property type="match status" value="1"/>
</dbReference>
<dbReference type="SUPFAM" id="SSF52954">
    <property type="entry name" value="Class II aaRS ABD-related"/>
    <property type="match status" value="1"/>
</dbReference>
<keyword evidence="5" id="KW-0963">Cytoplasm</keyword>
<dbReference type="InterPro" id="IPR015807">
    <property type="entry name" value="His-tRNA-ligase"/>
</dbReference>
<dbReference type="GO" id="GO:0004821">
    <property type="term" value="F:histidine-tRNA ligase activity"/>
    <property type="evidence" value="ECO:0007669"/>
    <property type="project" value="UniProtKB-UniRule"/>
</dbReference>
<accession>A0A2M7BCU9</accession>
<feature type="binding site" evidence="6">
    <location>
        <begin position="263"/>
        <end position="264"/>
    </location>
    <ligand>
        <name>L-histidine</name>
        <dbReference type="ChEBI" id="CHEBI:57595"/>
    </ligand>
</feature>
<comment type="catalytic activity">
    <reaction evidence="4 5">
        <text>tRNA(His) + L-histidine + ATP = L-histidyl-tRNA(His) + AMP + diphosphate + H(+)</text>
        <dbReference type="Rhea" id="RHEA:17313"/>
        <dbReference type="Rhea" id="RHEA-COMP:9665"/>
        <dbReference type="Rhea" id="RHEA-COMP:9689"/>
        <dbReference type="ChEBI" id="CHEBI:15378"/>
        <dbReference type="ChEBI" id="CHEBI:30616"/>
        <dbReference type="ChEBI" id="CHEBI:33019"/>
        <dbReference type="ChEBI" id="CHEBI:57595"/>
        <dbReference type="ChEBI" id="CHEBI:78442"/>
        <dbReference type="ChEBI" id="CHEBI:78527"/>
        <dbReference type="ChEBI" id="CHEBI:456215"/>
        <dbReference type="EC" id="6.1.1.21"/>
    </reaction>
</comment>
<dbReference type="EC" id="6.1.1.21" evidence="5"/>
<dbReference type="GO" id="GO:0005524">
    <property type="term" value="F:ATP binding"/>
    <property type="evidence" value="ECO:0007669"/>
    <property type="project" value="UniProtKB-UniRule"/>
</dbReference>
<organism evidence="8 9">
    <name type="scientific">Candidatus Shapirobacteria bacterium CG03_land_8_20_14_0_80_39_12</name>
    <dbReference type="NCBI Taxonomy" id="1974879"/>
    <lineage>
        <taxon>Bacteria</taxon>
        <taxon>Candidatus Shapironibacteriota</taxon>
    </lineage>
</organism>
<keyword evidence="5" id="KW-0648">Protein biosynthesis</keyword>
<dbReference type="EMBL" id="PEVC01000039">
    <property type="protein sequence ID" value="PIV00880.1"/>
    <property type="molecule type" value="Genomic_DNA"/>
</dbReference>
<reference evidence="9" key="1">
    <citation type="submission" date="2017-09" db="EMBL/GenBank/DDBJ databases">
        <title>Depth-based differentiation of microbial function through sediment-hosted aquifers and enrichment of novel symbionts in the deep terrestrial subsurface.</title>
        <authorList>
            <person name="Probst A.J."/>
            <person name="Ladd B."/>
            <person name="Jarett J.K."/>
            <person name="Geller-Mcgrath D.E."/>
            <person name="Sieber C.M.K."/>
            <person name="Emerson J.B."/>
            <person name="Anantharaman K."/>
            <person name="Thomas B.C."/>
            <person name="Malmstrom R."/>
            <person name="Stieglmeier M."/>
            <person name="Klingl A."/>
            <person name="Woyke T."/>
            <person name="Ryan C.M."/>
            <person name="Banfield J.F."/>
        </authorList>
    </citation>
    <scope>NUCLEOTIDE SEQUENCE [LARGE SCALE GENOMIC DNA]</scope>
</reference>
<dbReference type="Pfam" id="PF13393">
    <property type="entry name" value="tRNA-synt_His"/>
    <property type="match status" value="1"/>
</dbReference>
<dbReference type="GO" id="GO:0006427">
    <property type="term" value="P:histidyl-tRNA aminoacylation"/>
    <property type="evidence" value="ECO:0007669"/>
    <property type="project" value="UniProtKB-UniRule"/>
</dbReference>
<dbReference type="Proteomes" id="UP000229631">
    <property type="component" value="Unassembled WGS sequence"/>
</dbReference>
<comment type="caution">
    <text evidence="8">The sequence shown here is derived from an EMBL/GenBank/DDBJ whole genome shotgun (WGS) entry which is preliminary data.</text>
</comment>
<name>A0A2M7BCU9_9BACT</name>
<dbReference type="HAMAP" id="MF_00127">
    <property type="entry name" value="His_tRNA_synth"/>
    <property type="match status" value="1"/>
</dbReference>
<feature type="binding site" evidence="6">
    <location>
        <position position="125"/>
    </location>
    <ligand>
        <name>L-histidine</name>
        <dbReference type="ChEBI" id="CHEBI:57595"/>
    </ligand>
</feature>
<dbReference type="InterPro" id="IPR004516">
    <property type="entry name" value="HisRS/HisZ"/>
</dbReference>
<dbReference type="NCBIfam" id="TIGR00442">
    <property type="entry name" value="hisS"/>
    <property type="match status" value="1"/>
</dbReference>
<evidence type="ECO:0000256" key="4">
    <source>
        <dbReference type="ARBA" id="ARBA00047639"/>
    </source>
</evidence>
<dbReference type="AlphaFoldDB" id="A0A2M7BCU9"/>
<protein>
    <recommendedName>
        <fullName evidence="5">Histidine--tRNA ligase</fullName>
        <ecNumber evidence="5">6.1.1.21</ecNumber>
    </recommendedName>
    <alternativeName>
        <fullName evidence="5">Histidyl-tRNA synthetase</fullName>
        <shortName evidence="5">HisRS</shortName>
    </alternativeName>
</protein>
<comment type="subcellular location">
    <subcellularLocation>
        <location evidence="5">Cytoplasm</location>
    </subcellularLocation>
</comment>
<comment type="subunit">
    <text evidence="5">Homodimer.</text>
</comment>
<dbReference type="InterPro" id="IPR006195">
    <property type="entry name" value="aa-tRNA-synth_II"/>
</dbReference>
<keyword evidence="3 5" id="KW-0030">Aminoacyl-tRNA synthetase</keyword>
<proteinExistence type="inferred from homology"/>
<gene>
    <name evidence="5 8" type="primary">hisS</name>
    <name evidence="8" type="ORF">COS54_02135</name>
</gene>
<feature type="binding site" evidence="6">
    <location>
        <begin position="81"/>
        <end position="83"/>
    </location>
    <ligand>
        <name>L-histidine</name>
        <dbReference type="ChEBI" id="CHEBI:57595"/>
    </ligand>
</feature>
<dbReference type="PIRSF" id="PIRSF001549">
    <property type="entry name" value="His-tRNA_synth"/>
    <property type="match status" value="1"/>
</dbReference>
<dbReference type="PROSITE" id="PS50862">
    <property type="entry name" value="AA_TRNA_LIGASE_II"/>
    <property type="match status" value="1"/>
</dbReference>
<comment type="similarity">
    <text evidence="1 5">Belongs to the class-II aminoacyl-tRNA synthetase family.</text>
</comment>
<evidence type="ECO:0000256" key="2">
    <source>
        <dbReference type="ARBA" id="ARBA00022741"/>
    </source>
</evidence>
<sequence>MADLIQPVKGTRDFYPEDWAFEMWFYEKVKEVSKLFGFEEYEGPTLETLALYAAKSGEELVKKQAFTLTDKSGKVLALRPEITPTLARMVAQKAGSLTFPVKWFTFGRRFRYEQPQKGRAREFFQWDCDIFGQENLEADAEVIAIAATLYQKLGLTPSEVKIKINDRRLLQEKILSLGIAEEKIIPVFRLIDKKGKVEEGVFLEMAEEIGLILDQRNSIIQILSEKNAYLKSPWLVRIFELLKKYGVADFAEYDPAIVRGLDYYTRTVFEGWDIKGQFRSIWGGGRYDNLTAEVGGKTRIPGVGFAMGDMVIAEILKANGKFPTLLVNPAKVLVTVFSQELLEKSIAVAQELRTEKINCDLYLNSEDKLAKQIKYADNKKIPYVLIIGPDEIKNKTFTLKSLKNGVQKSVFESELFKILRLN</sequence>
<evidence type="ECO:0000256" key="3">
    <source>
        <dbReference type="ARBA" id="ARBA00023146"/>
    </source>
</evidence>
<evidence type="ECO:0000313" key="9">
    <source>
        <dbReference type="Proteomes" id="UP000229631"/>
    </source>
</evidence>
<dbReference type="GO" id="GO:0005737">
    <property type="term" value="C:cytoplasm"/>
    <property type="evidence" value="ECO:0007669"/>
    <property type="project" value="UniProtKB-SubCell"/>
</dbReference>
<keyword evidence="5 8" id="KW-0436">Ligase</keyword>
<dbReference type="InterPro" id="IPR041715">
    <property type="entry name" value="HisRS-like_core"/>
</dbReference>
<dbReference type="Gene3D" id="3.30.930.10">
    <property type="entry name" value="Bira Bifunctional Protein, Domain 2"/>
    <property type="match status" value="1"/>
</dbReference>
<dbReference type="Gene3D" id="3.40.50.800">
    <property type="entry name" value="Anticodon-binding domain"/>
    <property type="match status" value="1"/>
</dbReference>
<dbReference type="SUPFAM" id="SSF55681">
    <property type="entry name" value="Class II aaRS and biotin synthetases"/>
    <property type="match status" value="1"/>
</dbReference>
<feature type="binding site" evidence="6">
    <location>
        <position position="129"/>
    </location>
    <ligand>
        <name>L-histidine</name>
        <dbReference type="ChEBI" id="CHEBI:57595"/>
    </ligand>
</feature>
<feature type="binding site" evidence="6">
    <location>
        <position position="111"/>
    </location>
    <ligand>
        <name>L-histidine</name>
        <dbReference type="ChEBI" id="CHEBI:57595"/>
    </ligand>
</feature>
<dbReference type="InterPro" id="IPR036621">
    <property type="entry name" value="Anticodon-bd_dom_sf"/>
</dbReference>
<evidence type="ECO:0000259" key="7">
    <source>
        <dbReference type="PROSITE" id="PS50862"/>
    </source>
</evidence>
<evidence type="ECO:0000256" key="5">
    <source>
        <dbReference type="HAMAP-Rule" id="MF_00127"/>
    </source>
</evidence>
<keyword evidence="5" id="KW-0067">ATP-binding</keyword>
<keyword evidence="2 5" id="KW-0547">Nucleotide-binding</keyword>
<feature type="domain" description="Aminoacyl-transfer RNA synthetases class-II family profile" evidence="7">
    <location>
        <begin position="25"/>
        <end position="329"/>
    </location>
</feature>
<evidence type="ECO:0000256" key="6">
    <source>
        <dbReference type="PIRSR" id="PIRSR001549-1"/>
    </source>
</evidence>
<evidence type="ECO:0000256" key="1">
    <source>
        <dbReference type="ARBA" id="ARBA00008226"/>
    </source>
</evidence>
<dbReference type="InterPro" id="IPR045864">
    <property type="entry name" value="aa-tRNA-synth_II/BPL/LPL"/>
</dbReference>
<evidence type="ECO:0000313" key="8">
    <source>
        <dbReference type="EMBL" id="PIV00880.1"/>
    </source>
</evidence>
<dbReference type="Pfam" id="PF03129">
    <property type="entry name" value="HGTP_anticodon"/>
    <property type="match status" value="1"/>
</dbReference>
<dbReference type="PANTHER" id="PTHR43707:SF1">
    <property type="entry name" value="HISTIDINE--TRNA LIGASE, MITOCHONDRIAL-RELATED"/>
    <property type="match status" value="1"/>
</dbReference>
<feature type="binding site" evidence="6">
    <location>
        <position position="259"/>
    </location>
    <ligand>
        <name>L-histidine</name>
        <dbReference type="ChEBI" id="CHEBI:57595"/>
    </ligand>
</feature>